<evidence type="ECO:0000313" key="5">
    <source>
        <dbReference type="Proteomes" id="UP000054498"/>
    </source>
</evidence>
<sequence length="223" mass="23726">MAGQPTSPASTPPPPHTIEAAAADVIRTLRARLGGAPHVLVGLSLGGKVVLDVLKQLHEEQLRHIAVLEAESEVSQKAKGQQQQQQQQEQALGGTGQPSRALPLQCWVLDSQPGTVTAEEDGPTSVGRILSFIAQQPMPVASRQSLVSALEREGLPRSVAWWLGSGLAPASPAEPAGPLRWAFDARGAAALYHSYRMSDCWAALERPPAGVTLHLVRGERSDR</sequence>
<dbReference type="GeneID" id="25731504"/>
<dbReference type="PANTHER" id="PTHR43248">
    <property type="entry name" value="2-SUCCINYL-6-HYDROXY-2,4-CYCLOHEXADIENE-1-CARBOXYLATE SYNTHASE"/>
    <property type="match status" value="1"/>
</dbReference>
<dbReference type="GO" id="GO:0016787">
    <property type="term" value="F:hydrolase activity"/>
    <property type="evidence" value="ECO:0007669"/>
    <property type="project" value="UniProtKB-KW"/>
</dbReference>
<accession>A0A0D2LWR2</accession>
<evidence type="ECO:0000256" key="1">
    <source>
        <dbReference type="ARBA" id="ARBA00010088"/>
    </source>
</evidence>
<dbReference type="InterPro" id="IPR051601">
    <property type="entry name" value="Serine_prot/Carboxylest_S33"/>
</dbReference>
<evidence type="ECO:0000256" key="2">
    <source>
        <dbReference type="ARBA" id="ARBA00022801"/>
    </source>
</evidence>
<feature type="compositionally biased region" description="Low complexity" evidence="3">
    <location>
        <begin position="77"/>
        <end position="92"/>
    </location>
</feature>
<proteinExistence type="inferred from homology"/>
<dbReference type="STRING" id="145388.A0A0D2LWR2"/>
<protein>
    <submittedName>
        <fullName evidence="4">Uncharacterized protein</fullName>
    </submittedName>
</protein>
<dbReference type="RefSeq" id="XP_013892996.1">
    <property type="nucleotide sequence ID" value="XM_014037542.1"/>
</dbReference>
<comment type="similarity">
    <text evidence="1">Belongs to the peptidase S33 family.</text>
</comment>
<keyword evidence="5" id="KW-1185">Reference proteome</keyword>
<name>A0A0D2LWR2_9CHLO</name>
<evidence type="ECO:0000313" key="4">
    <source>
        <dbReference type="EMBL" id="KIY93976.1"/>
    </source>
</evidence>
<dbReference type="InterPro" id="IPR029058">
    <property type="entry name" value="AB_hydrolase_fold"/>
</dbReference>
<dbReference type="EMBL" id="KK104398">
    <property type="protein sequence ID" value="KIY93976.1"/>
    <property type="molecule type" value="Genomic_DNA"/>
</dbReference>
<dbReference type="SUPFAM" id="SSF53474">
    <property type="entry name" value="alpha/beta-Hydrolases"/>
    <property type="match status" value="1"/>
</dbReference>
<gene>
    <name evidence="4" type="ORF">MNEG_13987</name>
</gene>
<reference evidence="4 5" key="1">
    <citation type="journal article" date="2013" name="BMC Genomics">
        <title>Reconstruction of the lipid metabolism for the microalga Monoraphidium neglectum from its genome sequence reveals characteristics suitable for biofuel production.</title>
        <authorList>
            <person name="Bogen C."/>
            <person name="Al-Dilaimi A."/>
            <person name="Albersmeier A."/>
            <person name="Wichmann J."/>
            <person name="Grundmann M."/>
            <person name="Rupp O."/>
            <person name="Lauersen K.J."/>
            <person name="Blifernez-Klassen O."/>
            <person name="Kalinowski J."/>
            <person name="Goesmann A."/>
            <person name="Mussgnug J.H."/>
            <person name="Kruse O."/>
        </authorList>
    </citation>
    <scope>NUCLEOTIDE SEQUENCE [LARGE SCALE GENOMIC DNA]</scope>
    <source>
        <strain evidence="4 5">SAG 48.87</strain>
    </source>
</reference>
<dbReference type="AlphaFoldDB" id="A0A0D2LWR2"/>
<keyword evidence="2" id="KW-0378">Hydrolase</keyword>
<evidence type="ECO:0000256" key="3">
    <source>
        <dbReference type="SAM" id="MobiDB-lite"/>
    </source>
</evidence>
<dbReference type="PANTHER" id="PTHR43248:SF3">
    <property type="entry name" value="AB HYDROLASE-1 DOMAIN-CONTAINING PROTEIN"/>
    <property type="match status" value="1"/>
</dbReference>
<dbReference type="Gene3D" id="3.40.50.1820">
    <property type="entry name" value="alpha/beta hydrolase"/>
    <property type="match status" value="1"/>
</dbReference>
<dbReference type="Proteomes" id="UP000054498">
    <property type="component" value="Unassembled WGS sequence"/>
</dbReference>
<dbReference type="OrthoDB" id="8119704at2759"/>
<feature type="region of interest" description="Disordered" evidence="3">
    <location>
        <begin position="77"/>
        <end position="98"/>
    </location>
</feature>
<dbReference type="KEGG" id="mng:MNEG_13987"/>
<organism evidence="4 5">
    <name type="scientific">Monoraphidium neglectum</name>
    <dbReference type="NCBI Taxonomy" id="145388"/>
    <lineage>
        <taxon>Eukaryota</taxon>
        <taxon>Viridiplantae</taxon>
        <taxon>Chlorophyta</taxon>
        <taxon>core chlorophytes</taxon>
        <taxon>Chlorophyceae</taxon>
        <taxon>CS clade</taxon>
        <taxon>Sphaeropleales</taxon>
        <taxon>Selenastraceae</taxon>
        <taxon>Monoraphidium</taxon>
    </lineage>
</organism>